<organism evidence="2 3">
    <name type="scientific">Ancylobacter crimeensis</name>
    <dbReference type="NCBI Taxonomy" id="2579147"/>
    <lineage>
        <taxon>Bacteria</taxon>
        <taxon>Pseudomonadati</taxon>
        <taxon>Pseudomonadota</taxon>
        <taxon>Alphaproteobacteria</taxon>
        <taxon>Hyphomicrobiales</taxon>
        <taxon>Xanthobacteraceae</taxon>
        <taxon>Ancylobacter</taxon>
    </lineage>
</organism>
<evidence type="ECO:0000313" key="3">
    <source>
        <dbReference type="Proteomes" id="UP001203284"/>
    </source>
</evidence>
<gene>
    <name evidence="2" type="ORF">MWN34_01610</name>
</gene>
<feature type="transmembrane region" description="Helical" evidence="1">
    <location>
        <begin position="20"/>
        <end position="39"/>
    </location>
</feature>
<feature type="transmembrane region" description="Helical" evidence="1">
    <location>
        <begin position="244"/>
        <end position="263"/>
    </location>
</feature>
<dbReference type="Proteomes" id="UP001203284">
    <property type="component" value="Unassembled WGS sequence"/>
</dbReference>
<comment type="caution">
    <text evidence="2">The sequence shown here is derived from an EMBL/GenBank/DDBJ whole genome shotgun (WGS) entry which is preliminary data.</text>
</comment>
<reference evidence="2 3" key="1">
    <citation type="submission" date="2022-04" db="EMBL/GenBank/DDBJ databases">
        <authorList>
            <person name="Grouzdev D.S."/>
            <person name="Pantiukh K.S."/>
            <person name="Krutkina M.S."/>
        </authorList>
    </citation>
    <scope>NUCLEOTIDE SEQUENCE [LARGE SCALE GENOMIC DNA]</scope>
    <source>
        <strain evidence="2 3">6x-1</strain>
    </source>
</reference>
<feature type="transmembrane region" description="Helical" evidence="1">
    <location>
        <begin position="89"/>
        <end position="110"/>
    </location>
</feature>
<dbReference type="EMBL" id="JALKCH010000001">
    <property type="protein sequence ID" value="MCK0195602.1"/>
    <property type="molecule type" value="Genomic_DNA"/>
</dbReference>
<feature type="transmembrane region" description="Helical" evidence="1">
    <location>
        <begin position="130"/>
        <end position="153"/>
    </location>
</feature>
<evidence type="ECO:0008006" key="4">
    <source>
        <dbReference type="Google" id="ProtNLM"/>
    </source>
</evidence>
<evidence type="ECO:0000256" key="1">
    <source>
        <dbReference type="SAM" id="Phobius"/>
    </source>
</evidence>
<feature type="transmembrane region" description="Helical" evidence="1">
    <location>
        <begin position="198"/>
        <end position="215"/>
    </location>
</feature>
<keyword evidence="1" id="KW-1133">Transmembrane helix</keyword>
<feature type="transmembrane region" description="Helical" evidence="1">
    <location>
        <begin position="51"/>
        <end position="69"/>
    </location>
</feature>
<sequence length="454" mass="50918">MERILPVFLYYAVNVVFRADLFSILITFPMFLICCFNLYRIEGKFIGFEDILWFIVFIFFVIGPLQRIDGNMLPLTGPTSGIIFSKSDMFWGTMIPTLFFLMLTIGSILFRAEGRSGTREDYFLLEDKVIILLVVNVVAFVAVVALSGGLGNLMAARSEKVREDVSTIAIFAKCMQQISCFFICILYRTKFAHPRLGFQRLVALVMSILLLLVVLNPFNTARFGLIVTWMPIGFIMLRGMVPVMPFYVAMLMGMLVVMPILSLTSRFGTSIIEAFESVNVSEAFFSLKYIDVSDMMTYLIGYVQEDGHYYGLKSLGALLFFIPRSIWTSKPTLIALDMGDELVAFDRAGTDNLSLFFGGEFYADLGMLGVAIGGLILSFVYARVVIGRRVMINGFELRNLVLMAATPILLRGPIGAVLPVPFLLLGVLFIFTMIFCVKYRAPRPTIPRRVGVGR</sequence>
<proteinExistence type="predicted"/>
<feature type="transmembrane region" description="Helical" evidence="1">
    <location>
        <begin position="165"/>
        <end position="186"/>
    </location>
</feature>
<keyword evidence="1" id="KW-0472">Membrane</keyword>
<protein>
    <recommendedName>
        <fullName evidence="4">Oligosaccharide repeat unit polymerase</fullName>
    </recommendedName>
</protein>
<keyword evidence="1" id="KW-0812">Transmembrane</keyword>
<name>A0ABT0D718_9HYPH</name>
<feature type="transmembrane region" description="Helical" evidence="1">
    <location>
        <begin position="361"/>
        <end position="385"/>
    </location>
</feature>
<keyword evidence="3" id="KW-1185">Reference proteome</keyword>
<dbReference type="RefSeq" id="WP_247025877.1">
    <property type="nucleotide sequence ID" value="NZ_JALKCH010000001.1"/>
</dbReference>
<accession>A0ABT0D718</accession>
<evidence type="ECO:0000313" key="2">
    <source>
        <dbReference type="EMBL" id="MCK0195602.1"/>
    </source>
</evidence>